<dbReference type="Pfam" id="PF11772">
    <property type="entry name" value="EpuA"/>
    <property type="match status" value="1"/>
</dbReference>
<dbReference type="AlphaFoldDB" id="A0A2A5S4L5"/>
<evidence type="ECO:0000313" key="2">
    <source>
        <dbReference type="Proteomes" id="UP000218282"/>
    </source>
</evidence>
<evidence type="ECO:0008006" key="3">
    <source>
        <dbReference type="Google" id="ProtNLM"/>
    </source>
</evidence>
<protein>
    <recommendedName>
        <fullName evidence="3">DNA-directed RNA polymerase subunit beta</fullName>
    </recommendedName>
</protein>
<name>A0A2A5S4L5_9LACT</name>
<comment type="caution">
    <text evidence="1">The sequence shown here is derived from an EMBL/GenBank/DDBJ whole genome shotgun (WGS) entry which is preliminary data.</text>
</comment>
<accession>A0A2A5S4L5</accession>
<sequence>MALAIVLGLMLGYGGLGGKNPGDVFRPSIWHDFFSKMSGK</sequence>
<reference evidence="1 2" key="1">
    <citation type="submission" date="2014-12" db="EMBL/GenBank/DDBJ databases">
        <title>Draft genome sequences of 10 type strains of Lactococcus.</title>
        <authorList>
            <person name="Sun Z."/>
            <person name="Zhong Z."/>
            <person name="Liu W."/>
            <person name="Zhang W."/>
            <person name="Zhang H."/>
        </authorList>
    </citation>
    <scope>NUCLEOTIDE SEQUENCE [LARGE SCALE GENOMIC DNA]</scope>
    <source>
        <strain evidence="1 2">DSM 6634</strain>
    </source>
</reference>
<dbReference type="InterPro" id="IPR024596">
    <property type="entry name" value="RNApol_su_b/EpuA"/>
</dbReference>
<keyword evidence="2" id="KW-1185">Reference proteome</keyword>
<dbReference type="EMBL" id="JXJW01000003">
    <property type="protein sequence ID" value="PCS08415.1"/>
    <property type="molecule type" value="Genomic_DNA"/>
</dbReference>
<proteinExistence type="predicted"/>
<gene>
    <name evidence="1" type="ORF">RU86_GL001440</name>
</gene>
<evidence type="ECO:0000313" key="1">
    <source>
        <dbReference type="EMBL" id="PCS08415.1"/>
    </source>
</evidence>
<dbReference type="Proteomes" id="UP000218282">
    <property type="component" value="Unassembled WGS sequence"/>
</dbReference>
<organism evidence="1 2">
    <name type="scientific">Pseudolactococcus piscium</name>
    <dbReference type="NCBI Taxonomy" id="1364"/>
    <lineage>
        <taxon>Bacteria</taxon>
        <taxon>Bacillati</taxon>
        <taxon>Bacillota</taxon>
        <taxon>Bacilli</taxon>
        <taxon>Lactobacillales</taxon>
        <taxon>Streptococcaceae</taxon>
        <taxon>Pseudolactococcus</taxon>
    </lineage>
</organism>